<keyword evidence="15" id="KW-1185">Reference proteome</keyword>
<evidence type="ECO:0000256" key="4">
    <source>
        <dbReference type="ARBA" id="ARBA00022723"/>
    </source>
</evidence>
<gene>
    <name evidence="14" type="ORF">MA16_Dca008871</name>
</gene>
<dbReference type="Proteomes" id="UP000233837">
    <property type="component" value="Unassembled WGS sequence"/>
</dbReference>
<comment type="function">
    <text evidence="1">Putative transcription factor.</text>
</comment>
<sequence length="199" mass="22739">MDFSLVSYIPCPASEELTGGIYRECLKNHAAAMGGQAFDGCGEFMPGFKAETLKCAVCGCHRNFHRREISPGHSSFVIHSPAPVAFFPPPDPPFHTFLPPESPVRRESETPPRRQEGFIRKRYRTKFTTEQKEKMRIFAEKLGWRIQKHDYEALEKFCIQIGVKRHVLKVWMHNHKNNFSSPSGGERDANSPPPPFIRV</sequence>
<dbReference type="InterPro" id="IPR006456">
    <property type="entry name" value="ZF_HD_homeobox_Cys/His_dimer"/>
</dbReference>
<evidence type="ECO:0000256" key="12">
    <source>
        <dbReference type="SAM" id="MobiDB-lite"/>
    </source>
</evidence>
<keyword evidence="9 14" id="KW-0371">Homeobox</keyword>
<dbReference type="GO" id="GO:0003700">
    <property type="term" value="F:DNA-binding transcription factor activity"/>
    <property type="evidence" value="ECO:0007669"/>
    <property type="project" value="TreeGrafter"/>
</dbReference>
<name>A0A2I0VUI5_9ASPA</name>
<dbReference type="GO" id="GO:0000976">
    <property type="term" value="F:transcription cis-regulatory region binding"/>
    <property type="evidence" value="ECO:0007669"/>
    <property type="project" value="TreeGrafter"/>
</dbReference>
<feature type="domain" description="ZF-HD dimerization-type" evidence="13">
    <location>
        <begin position="22"/>
        <end position="68"/>
    </location>
</feature>
<dbReference type="AlphaFoldDB" id="A0A2I0VUI5"/>
<dbReference type="GO" id="GO:0008270">
    <property type="term" value="F:zinc ion binding"/>
    <property type="evidence" value="ECO:0007669"/>
    <property type="project" value="UniProtKB-KW"/>
</dbReference>
<comment type="subcellular location">
    <subcellularLocation>
        <location evidence="2">Nucleus</location>
    </subcellularLocation>
</comment>
<dbReference type="OrthoDB" id="636896at2759"/>
<evidence type="ECO:0000256" key="9">
    <source>
        <dbReference type="ARBA" id="ARBA00023155"/>
    </source>
</evidence>
<evidence type="ECO:0000256" key="6">
    <source>
        <dbReference type="ARBA" id="ARBA00022833"/>
    </source>
</evidence>
<evidence type="ECO:0000256" key="8">
    <source>
        <dbReference type="ARBA" id="ARBA00023125"/>
    </source>
</evidence>
<dbReference type="InterPro" id="IPR006455">
    <property type="entry name" value="Homeodomain_ZF_HD"/>
</dbReference>
<protein>
    <submittedName>
        <fullName evidence="14">ZF-HD homeobox protein</fullName>
    </submittedName>
</protein>
<evidence type="ECO:0000256" key="3">
    <source>
        <dbReference type="ARBA" id="ARBA00011416"/>
    </source>
</evidence>
<keyword evidence="4" id="KW-0479">Metal-binding</keyword>
<dbReference type="PANTHER" id="PTHR31948:SF140">
    <property type="entry name" value="ZINC-FINGER HOMEODOMAIN PROTEIN 2"/>
    <property type="match status" value="1"/>
</dbReference>
<keyword evidence="11" id="KW-0539">Nucleus</keyword>
<reference evidence="14 15" key="2">
    <citation type="journal article" date="2017" name="Nature">
        <title>The Apostasia genome and the evolution of orchids.</title>
        <authorList>
            <person name="Zhang G.Q."/>
            <person name="Liu K.W."/>
            <person name="Li Z."/>
            <person name="Lohaus R."/>
            <person name="Hsiao Y.Y."/>
            <person name="Niu S.C."/>
            <person name="Wang J.Y."/>
            <person name="Lin Y.C."/>
            <person name="Xu Q."/>
            <person name="Chen L.J."/>
            <person name="Yoshida K."/>
            <person name="Fujiwara S."/>
            <person name="Wang Z.W."/>
            <person name="Zhang Y.Q."/>
            <person name="Mitsuda N."/>
            <person name="Wang M."/>
            <person name="Liu G.H."/>
            <person name="Pecoraro L."/>
            <person name="Huang H.X."/>
            <person name="Xiao X.J."/>
            <person name="Lin M."/>
            <person name="Wu X.Y."/>
            <person name="Wu W.L."/>
            <person name="Chen Y.Y."/>
            <person name="Chang S.B."/>
            <person name="Sakamoto S."/>
            <person name="Ohme-Takagi M."/>
            <person name="Yagi M."/>
            <person name="Zeng S.J."/>
            <person name="Shen C.Y."/>
            <person name="Yeh C.M."/>
            <person name="Luo Y.B."/>
            <person name="Tsai W.C."/>
            <person name="Van de Peer Y."/>
            <person name="Liu Z.J."/>
        </authorList>
    </citation>
    <scope>NUCLEOTIDE SEQUENCE [LARGE SCALE GENOMIC DNA]</scope>
    <source>
        <tissue evidence="14">The whole plant</tissue>
    </source>
</reference>
<dbReference type="GO" id="GO:0050793">
    <property type="term" value="P:regulation of developmental process"/>
    <property type="evidence" value="ECO:0007669"/>
    <property type="project" value="TreeGrafter"/>
</dbReference>
<keyword evidence="6" id="KW-0862">Zinc</keyword>
<evidence type="ECO:0000256" key="1">
    <source>
        <dbReference type="ARBA" id="ARBA00004049"/>
    </source>
</evidence>
<dbReference type="PROSITE" id="PS51523">
    <property type="entry name" value="ZF_HD_DIMER"/>
    <property type="match status" value="1"/>
</dbReference>
<dbReference type="Pfam" id="PF04770">
    <property type="entry name" value="ZF-HD_dimer"/>
    <property type="match status" value="1"/>
</dbReference>
<dbReference type="STRING" id="906689.A0A2I0VUI5"/>
<dbReference type="SMR" id="A0A2I0VUI5"/>
<proteinExistence type="predicted"/>
<dbReference type="InterPro" id="IPR009057">
    <property type="entry name" value="Homeodomain-like_sf"/>
</dbReference>
<dbReference type="SUPFAM" id="SSF46689">
    <property type="entry name" value="Homeodomain-like"/>
    <property type="match status" value="1"/>
</dbReference>
<dbReference type="GO" id="GO:0005634">
    <property type="term" value="C:nucleus"/>
    <property type="evidence" value="ECO:0007669"/>
    <property type="project" value="UniProtKB-SubCell"/>
</dbReference>
<feature type="region of interest" description="Disordered" evidence="12">
    <location>
        <begin position="177"/>
        <end position="199"/>
    </location>
</feature>
<dbReference type="PANTHER" id="PTHR31948">
    <property type="entry name" value="ZINC-FINGER HOMEODOMAIN PROTEIN 2"/>
    <property type="match status" value="1"/>
</dbReference>
<keyword evidence="8 14" id="KW-0238">DNA-binding</keyword>
<keyword evidence="7" id="KW-0805">Transcription regulation</keyword>
<keyword evidence="10" id="KW-0804">Transcription</keyword>
<evidence type="ECO:0000256" key="10">
    <source>
        <dbReference type="ARBA" id="ARBA00023163"/>
    </source>
</evidence>
<dbReference type="NCBIfam" id="TIGR01566">
    <property type="entry name" value="ZF_HD_prot_N"/>
    <property type="match status" value="1"/>
</dbReference>
<evidence type="ECO:0000256" key="11">
    <source>
        <dbReference type="ARBA" id="ARBA00023242"/>
    </source>
</evidence>
<organism evidence="14 15">
    <name type="scientific">Dendrobium catenatum</name>
    <dbReference type="NCBI Taxonomy" id="906689"/>
    <lineage>
        <taxon>Eukaryota</taxon>
        <taxon>Viridiplantae</taxon>
        <taxon>Streptophyta</taxon>
        <taxon>Embryophyta</taxon>
        <taxon>Tracheophyta</taxon>
        <taxon>Spermatophyta</taxon>
        <taxon>Magnoliopsida</taxon>
        <taxon>Liliopsida</taxon>
        <taxon>Asparagales</taxon>
        <taxon>Orchidaceae</taxon>
        <taxon>Epidendroideae</taxon>
        <taxon>Malaxideae</taxon>
        <taxon>Dendrobiinae</taxon>
        <taxon>Dendrobium</taxon>
    </lineage>
</organism>
<evidence type="ECO:0000256" key="2">
    <source>
        <dbReference type="ARBA" id="ARBA00004123"/>
    </source>
</evidence>
<keyword evidence="5" id="KW-0863">Zinc-finger</keyword>
<comment type="subunit">
    <text evidence="3">Homo- and heterodimer with other ZFHD proteins.</text>
</comment>
<accession>A0A2I0VUI5</accession>
<evidence type="ECO:0000313" key="15">
    <source>
        <dbReference type="Proteomes" id="UP000233837"/>
    </source>
</evidence>
<dbReference type="FunFam" id="1.10.10.60:FF:000257">
    <property type="entry name" value="Zinc-finger homeodomain protein 2"/>
    <property type="match status" value="1"/>
</dbReference>
<evidence type="ECO:0000256" key="5">
    <source>
        <dbReference type="ARBA" id="ARBA00022771"/>
    </source>
</evidence>
<evidence type="ECO:0000259" key="13">
    <source>
        <dbReference type="PROSITE" id="PS51523"/>
    </source>
</evidence>
<dbReference type="NCBIfam" id="TIGR01565">
    <property type="entry name" value="homeo_ZF_HD"/>
    <property type="match status" value="1"/>
</dbReference>
<dbReference type="Gene3D" id="1.10.10.60">
    <property type="entry name" value="Homeodomain-like"/>
    <property type="match status" value="1"/>
</dbReference>
<evidence type="ECO:0000256" key="7">
    <source>
        <dbReference type="ARBA" id="ARBA00023015"/>
    </source>
</evidence>
<reference evidence="14 15" key="1">
    <citation type="journal article" date="2016" name="Sci. Rep.">
        <title>The Dendrobium catenatum Lindl. genome sequence provides insights into polysaccharide synthase, floral development and adaptive evolution.</title>
        <authorList>
            <person name="Zhang G.Q."/>
            <person name="Xu Q."/>
            <person name="Bian C."/>
            <person name="Tsai W.C."/>
            <person name="Yeh C.M."/>
            <person name="Liu K.W."/>
            <person name="Yoshida K."/>
            <person name="Zhang L.S."/>
            <person name="Chang S.B."/>
            <person name="Chen F."/>
            <person name="Shi Y."/>
            <person name="Su Y.Y."/>
            <person name="Zhang Y.Q."/>
            <person name="Chen L.J."/>
            <person name="Yin Y."/>
            <person name="Lin M."/>
            <person name="Huang H."/>
            <person name="Deng H."/>
            <person name="Wang Z.W."/>
            <person name="Zhu S.L."/>
            <person name="Zhao X."/>
            <person name="Deng C."/>
            <person name="Niu S.C."/>
            <person name="Huang J."/>
            <person name="Wang M."/>
            <person name="Liu G.H."/>
            <person name="Yang H.J."/>
            <person name="Xiao X.J."/>
            <person name="Hsiao Y.Y."/>
            <person name="Wu W.L."/>
            <person name="Chen Y.Y."/>
            <person name="Mitsuda N."/>
            <person name="Ohme-Takagi M."/>
            <person name="Luo Y.B."/>
            <person name="Van de Peer Y."/>
            <person name="Liu Z.J."/>
        </authorList>
    </citation>
    <scope>NUCLEOTIDE SEQUENCE [LARGE SCALE GENOMIC DNA]</scope>
    <source>
        <tissue evidence="14">The whole plant</tissue>
    </source>
</reference>
<evidence type="ECO:0000313" key="14">
    <source>
        <dbReference type="EMBL" id="PKU67082.1"/>
    </source>
</evidence>
<dbReference type="EMBL" id="KZ503221">
    <property type="protein sequence ID" value="PKU67082.1"/>
    <property type="molecule type" value="Genomic_DNA"/>
</dbReference>